<evidence type="ECO:0000313" key="2">
    <source>
        <dbReference type="Proteomes" id="UP000016860"/>
    </source>
</evidence>
<dbReference type="InterPro" id="IPR038765">
    <property type="entry name" value="Papain-like_cys_pep_sf"/>
</dbReference>
<gene>
    <name evidence="1" type="ORF">L323_19680</name>
</gene>
<accession>U4QXV5</accession>
<reference evidence="1 2" key="1">
    <citation type="journal article" date="2013" name="Genome Announc.">
        <title>Draft Genome Sequence of the Cellulolytic Bacterium Clostridium papyrosolvens C7 (ATCC 700395).</title>
        <authorList>
            <person name="Zepeda V."/>
            <person name="Dassa B."/>
            <person name="Borovok I."/>
            <person name="Lamed R."/>
            <person name="Bayer E.A."/>
            <person name="Cate J.H."/>
        </authorList>
    </citation>
    <scope>NUCLEOTIDE SEQUENCE [LARGE SCALE GENOMIC DNA]</scope>
    <source>
        <strain evidence="1 2">C7</strain>
    </source>
</reference>
<dbReference type="STRING" id="1330534.L323_19680"/>
<dbReference type="Gene3D" id="3.90.1720.10">
    <property type="entry name" value="endopeptidase domain like (from Nostoc punctiforme)"/>
    <property type="match status" value="1"/>
</dbReference>
<comment type="caution">
    <text evidence="1">The sequence shown here is derived from an EMBL/GenBank/DDBJ whole genome shotgun (WGS) entry which is preliminary data.</text>
</comment>
<dbReference type="AlphaFoldDB" id="U4QXV5"/>
<sequence length="218" mass="24431">MLTNIGLVEHVKKALNERWGYVRGTYGQVLTESILQAKLKQCGDDVGRYLNFIKGHYIERRTADCVNLIKSYLWWDWGKNNPVYTSKYDVNADGMYTAAKEKGPISTIPEISGVCVWHKGHIGVYVGNGQVIEAHGTKAGVIKTPLKGSGATPWTHWLKCPYIQYVVPEMTYGEALKIICNKVDSPLEYWLSKLPEDKAKKTVSSLPALFIKIANAIK</sequence>
<dbReference type="RefSeq" id="WP_020817288.1">
    <property type="nucleotide sequence ID" value="NZ_ATAY01000098.1"/>
</dbReference>
<dbReference type="SUPFAM" id="SSF54001">
    <property type="entry name" value="Cysteine proteinases"/>
    <property type="match status" value="1"/>
</dbReference>
<dbReference type="Proteomes" id="UP000016860">
    <property type="component" value="Unassembled WGS sequence"/>
</dbReference>
<dbReference type="PATRIC" id="fig|1330534.3.peg.3908"/>
<evidence type="ECO:0008006" key="3">
    <source>
        <dbReference type="Google" id="ProtNLM"/>
    </source>
</evidence>
<dbReference type="EMBL" id="ATAY01000098">
    <property type="protein sequence ID" value="EPR07742.1"/>
    <property type="molecule type" value="Genomic_DNA"/>
</dbReference>
<name>U4QXV5_9FIRM</name>
<protein>
    <recommendedName>
        <fullName evidence="3">NlpC/P60 domain-containing protein</fullName>
    </recommendedName>
</protein>
<dbReference type="OrthoDB" id="2933491at2"/>
<proteinExistence type="predicted"/>
<evidence type="ECO:0000313" key="1">
    <source>
        <dbReference type="EMBL" id="EPR07742.1"/>
    </source>
</evidence>
<organism evidence="1 2">
    <name type="scientific">Ruminiclostridium papyrosolvens C7</name>
    <dbReference type="NCBI Taxonomy" id="1330534"/>
    <lineage>
        <taxon>Bacteria</taxon>
        <taxon>Bacillati</taxon>
        <taxon>Bacillota</taxon>
        <taxon>Clostridia</taxon>
        <taxon>Eubacteriales</taxon>
        <taxon>Oscillospiraceae</taxon>
        <taxon>Ruminiclostridium</taxon>
    </lineage>
</organism>